<dbReference type="HOGENOM" id="CLU_1696258_0_0_1"/>
<reference evidence="1 2" key="1">
    <citation type="submission" date="2014-06" db="EMBL/GenBank/DDBJ databases">
        <title>Evolutionary Origins and Diversification of the Mycorrhizal Mutualists.</title>
        <authorList>
            <consortium name="DOE Joint Genome Institute"/>
            <consortium name="Mycorrhizal Genomics Consortium"/>
            <person name="Kohler A."/>
            <person name="Kuo A."/>
            <person name="Nagy L.G."/>
            <person name="Floudas D."/>
            <person name="Copeland A."/>
            <person name="Barry K.W."/>
            <person name="Cichocki N."/>
            <person name="Veneault-Fourrey C."/>
            <person name="LaButti K."/>
            <person name="Lindquist E.A."/>
            <person name="Lipzen A."/>
            <person name="Lundell T."/>
            <person name="Morin E."/>
            <person name="Murat C."/>
            <person name="Riley R."/>
            <person name="Ohm R."/>
            <person name="Sun H."/>
            <person name="Tunlid A."/>
            <person name="Henrissat B."/>
            <person name="Grigoriev I.V."/>
            <person name="Hibbett D.S."/>
            <person name="Martin F."/>
        </authorList>
    </citation>
    <scope>NUCLEOTIDE SEQUENCE [LARGE SCALE GENOMIC DNA]</scope>
    <source>
        <strain evidence="1 2">FD-325 SS-3</strain>
    </source>
</reference>
<dbReference type="AlphaFoldDB" id="A0A0C9SQ23"/>
<keyword evidence="2" id="KW-1185">Reference proteome</keyword>
<name>A0A0C9SQ23_PLICR</name>
<evidence type="ECO:0000313" key="2">
    <source>
        <dbReference type="Proteomes" id="UP000053263"/>
    </source>
</evidence>
<gene>
    <name evidence="1" type="ORF">PLICRDRAFT_180636</name>
</gene>
<proteinExistence type="predicted"/>
<sequence>MNSHLYGDVFSQPTGIFLRRIDTLLAQLVALAVTIRVWLLDPKDRDGDIWTTVQNLVRHDTQLAYSLREYLKAVVKDALHAVEISARNTVRTVSVLEASAPGPELADQARSLADTIDLDDFREQDLSEPEDGDDIVGIVRAWRALSMAPRPAGSD</sequence>
<evidence type="ECO:0000313" key="1">
    <source>
        <dbReference type="EMBL" id="KII83232.1"/>
    </source>
</evidence>
<organism evidence="1 2">
    <name type="scientific">Plicaturopsis crispa FD-325 SS-3</name>
    <dbReference type="NCBI Taxonomy" id="944288"/>
    <lineage>
        <taxon>Eukaryota</taxon>
        <taxon>Fungi</taxon>
        <taxon>Dikarya</taxon>
        <taxon>Basidiomycota</taxon>
        <taxon>Agaricomycotina</taxon>
        <taxon>Agaricomycetes</taxon>
        <taxon>Agaricomycetidae</taxon>
        <taxon>Amylocorticiales</taxon>
        <taxon>Amylocorticiaceae</taxon>
        <taxon>Plicatura</taxon>
        <taxon>Plicaturopsis crispa</taxon>
    </lineage>
</organism>
<protein>
    <submittedName>
        <fullName evidence="1">Uncharacterized protein</fullName>
    </submittedName>
</protein>
<dbReference type="Proteomes" id="UP000053263">
    <property type="component" value="Unassembled WGS sequence"/>
</dbReference>
<accession>A0A0C9SQ23</accession>
<dbReference type="EMBL" id="KN832580">
    <property type="protein sequence ID" value="KII83232.1"/>
    <property type="molecule type" value="Genomic_DNA"/>
</dbReference>